<reference evidence="12 13" key="1">
    <citation type="submission" date="2019-12" db="EMBL/GenBank/DDBJ databases">
        <authorList>
            <person name="Yang R."/>
        </authorList>
    </citation>
    <scope>NUCLEOTIDE SEQUENCE [LARGE SCALE GENOMIC DNA]</scope>
    <source>
        <strain evidence="12 13">DONG20-135</strain>
    </source>
</reference>
<evidence type="ECO:0000256" key="1">
    <source>
        <dbReference type="ARBA" id="ARBA00004141"/>
    </source>
</evidence>
<evidence type="ECO:0000256" key="4">
    <source>
        <dbReference type="ARBA" id="ARBA00022989"/>
    </source>
</evidence>
<proteinExistence type="predicted"/>
<evidence type="ECO:0000256" key="9">
    <source>
        <dbReference type="SAM" id="Phobius"/>
    </source>
</evidence>
<dbReference type="RefSeq" id="WP_160625843.1">
    <property type="nucleotide sequence ID" value="NZ_WUUQ01000007.1"/>
</dbReference>
<evidence type="ECO:0000256" key="3">
    <source>
        <dbReference type="ARBA" id="ARBA00022737"/>
    </source>
</evidence>
<evidence type="ECO:0000256" key="6">
    <source>
        <dbReference type="ARBA" id="ARBA00023136"/>
    </source>
</evidence>
<dbReference type="CDD" id="cd04590">
    <property type="entry name" value="CBS_pair_CorC_HlyC_assoc"/>
    <property type="match status" value="1"/>
</dbReference>
<feature type="transmembrane region" description="Helical" evidence="9">
    <location>
        <begin position="6"/>
        <end position="23"/>
    </location>
</feature>
<evidence type="ECO:0000313" key="13">
    <source>
        <dbReference type="Proteomes" id="UP000434036"/>
    </source>
</evidence>
<reference evidence="12 13" key="2">
    <citation type="submission" date="2020-01" db="EMBL/GenBank/DDBJ databases">
        <title>Clostridiaceae sp. nov. isolated from the gut of human by culturomics.</title>
        <authorList>
            <person name="Chang Y."/>
        </authorList>
    </citation>
    <scope>NUCLEOTIDE SEQUENCE [LARGE SCALE GENOMIC DNA]</scope>
    <source>
        <strain evidence="12 13">DONG20-135</strain>
    </source>
</reference>
<feature type="domain" description="CNNM transmembrane" evidence="11">
    <location>
        <begin position="2"/>
        <end position="186"/>
    </location>
</feature>
<feature type="domain" description="CBS" evidence="10">
    <location>
        <begin position="269"/>
        <end position="328"/>
    </location>
</feature>
<dbReference type="PROSITE" id="PS51846">
    <property type="entry name" value="CNNM"/>
    <property type="match status" value="1"/>
</dbReference>
<feature type="transmembrane region" description="Helical" evidence="9">
    <location>
        <begin position="88"/>
        <end position="109"/>
    </location>
</feature>
<feature type="transmembrane region" description="Helical" evidence="9">
    <location>
        <begin position="59"/>
        <end position="82"/>
    </location>
</feature>
<dbReference type="PROSITE" id="PS51371">
    <property type="entry name" value="CBS"/>
    <property type="match status" value="2"/>
</dbReference>
<keyword evidence="5 7" id="KW-0129">CBS domain</keyword>
<evidence type="ECO:0000256" key="5">
    <source>
        <dbReference type="ARBA" id="ARBA00023122"/>
    </source>
</evidence>
<evidence type="ECO:0000256" key="7">
    <source>
        <dbReference type="PROSITE-ProRule" id="PRU00703"/>
    </source>
</evidence>
<keyword evidence="4 8" id="KW-1133">Transmembrane helix</keyword>
<protein>
    <submittedName>
        <fullName evidence="12">DUF21 domain-containing protein</fullName>
    </submittedName>
</protein>
<dbReference type="EMBL" id="WUUQ01000007">
    <property type="protein sequence ID" value="MXQ74457.1"/>
    <property type="molecule type" value="Genomic_DNA"/>
</dbReference>
<dbReference type="AlphaFoldDB" id="A0A6N8UGV5"/>
<sequence>MDDSHIGLIVIVLVLLIVLSALFSSSETAYSSLNQIRLKQMAKNGDRKAKIAYNNTKRFTSLITTILIGNNLVNILATSMATSLLTSLFGGAGIALATFFMTVLILIFGEVMPKIIAKSKAEATALHMAVPLHYLLIVLRPLTWIVESAQTHWEKKQNIENVTATEDELLEIVSTIEQEGVLEQDERELIESVIEFDDKNVRDIMIPKEDVVFLYDNATYDQLKNVLNTYKLSRIPIISYEKLQVVGVLRVRDVLDALVNEQPIVIAELMQPPVFVSQRKKLPQVLEDIQKSREHMAIVMESQTSHVFVGIITLEDVLEELVGEIYDEYDPLPNHVVEFGHHTFEIEGKVSLIDFFDQYAEDQEPPKTKARNFTAWVYELNNHRKVRRNRELIYENYEIRVLDTQDGMASKVELTVKSSNDEDELELD</sequence>
<name>A0A6N8UGV5_9FIRM</name>
<dbReference type="InterPro" id="IPR002550">
    <property type="entry name" value="CNNM"/>
</dbReference>
<dbReference type="InterPro" id="IPR044751">
    <property type="entry name" value="Ion_transp-like_CBS"/>
</dbReference>
<dbReference type="Proteomes" id="UP000434036">
    <property type="component" value="Unassembled WGS sequence"/>
</dbReference>
<evidence type="ECO:0000313" key="12">
    <source>
        <dbReference type="EMBL" id="MXQ74457.1"/>
    </source>
</evidence>
<dbReference type="Pfam" id="PF01595">
    <property type="entry name" value="CNNM"/>
    <property type="match status" value="1"/>
</dbReference>
<evidence type="ECO:0000259" key="11">
    <source>
        <dbReference type="PROSITE" id="PS51846"/>
    </source>
</evidence>
<evidence type="ECO:0000256" key="8">
    <source>
        <dbReference type="PROSITE-ProRule" id="PRU01193"/>
    </source>
</evidence>
<feature type="domain" description="CBS" evidence="10">
    <location>
        <begin position="205"/>
        <end position="264"/>
    </location>
</feature>
<dbReference type="PANTHER" id="PTHR22777:SF17">
    <property type="entry name" value="UPF0053 PROTEIN SLL0260"/>
    <property type="match status" value="1"/>
</dbReference>
<gene>
    <name evidence="12" type="ORF">GSF08_11020</name>
</gene>
<dbReference type="GO" id="GO:0005886">
    <property type="term" value="C:plasma membrane"/>
    <property type="evidence" value="ECO:0007669"/>
    <property type="project" value="TreeGrafter"/>
</dbReference>
<keyword evidence="13" id="KW-1185">Reference proteome</keyword>
<dbReference type="InterPro" id="IPR000644">
    <property type="entry name" value="CBS_dom"/>
</dbReference>
<keyword evidence="2 8" id="KW-0812">Transmembrane</keyword>
<keyword evidence="3" id="KW-0677">Repeat</keyword>
<dbReference type="SMART" id="SM00116">
    <property type="entry name" value="CBS"/>
    <property type="match status" value="2"/>
</dbReference>
<evidence type="ECO:0000259" key="10">
    <source>
        <dbReference type="PROSITE" id="PS51371"/>
    </source>
</evidence>
<comment type="subcellular location">
    <subcellularLocation>
        <location evidence="1">Membrane</location>
        <topology evidence="1">Multi-pass membrane protein</topology>
    </subcellularLocation>
</comment>
<keyword evidence="6 8" id="KW-0472">Membrane</keyword>
<dbReference type="InterPro" id="IPR046342">
    <property type="entry name" value="CBS_dom_sf"/>
</dbReference>
<dbReference type="Pfam" id="PF00571">
    <property type="entry name" value="CBS"/>
    <property type="match status" value="2"/>
</dbReference>
<accession>A0A6N8UGV5</accession>
<dbReference type="PANTHER" id="PTHR22777">
    <property type="entry name" value="HEMOLYSIN-RELATED"/>
    <property type="match status" value="1"/>
</dbReference>
<dbReference type="Gene3D" id="3.10.580.10">
    <property type="entry name" value="CBS-domain"/>
    <property type="match status" value="1"/>
</dbReference>
<dbReference type="SUPFAM" id="SSF54631">
    <property type="entry name" value="CBS-domain pair"/>
    <property type="match status" value="1"/>
</dbReference>
<evidence type="ECO:0000256" key="2">
    <source>
        <dbReference type="ARBA" id="ARBA00022692"/>
    </source>
</evidence>
<comment type="caution">
    <text evidence="12">The sequence shown here is derived from an EMBL/GenBank/DDBJ whole genome shotgun (WGS) entry which is preliminary data.</text>
</comment>
<organism evidence="12 13">
    <name type="scientific">Copranaerobaculum intestinale</name>
    <dbReference type="NCBI Taxonomy" id="2692629"/>
    <lineage>
        <taxon>Bacteria</taxon>
        <taxon>Bacillati</taxon>
        <taxon>Bacillota</taxon>
        <taxon>Erysipelotrichia</taxon>
        <taxon>Erysipelotrichales</taxon>
        <taxon>Erysipelotrichaceae</taxon>
        <taxon>Copranaerobaculum</taxon>
    </lineage>
</organism>